<keyword evidence="4" id="KW-1185">Reference proteome</keyword>
<evidence type="ECO:0000259" key="2">
    <source>
        <dbReference type="Pfam" id="PF20432"/>
    </source>
</evidence>
<dbReference type="EMBL" id="WKED01000036">
    <property type="protein sequence ID" value="MCF5108848.1"/>
    <property type="molecule type" value="Genomic_DNA"/>
</dbReference>
<comment type="caution">
    <text evidence="3">The sequence shown here is derived from an EMBL/GenBank/DDBJ whole genome shotgun (WGS) entry which is preliminary data.</text>
</comment>
<evidence type="ECO:0000259" key="1">
    <source>
        <dbReference type="Pfam" id="PF09722"/>
    </source>
</evidence>
<feature type="domain" description="Antitoxin Xre-like helix-turn-helix" evidence="2">
    <location>
        <begin position="40"/>
        <end position="100"/>
    </location>
</feature>
<dbReference type="RefSeq" id="WP_200660895.1">
    <property type="nucleotide sequence ID" value="NZ_WKED01000036.1"/>
</dbReference>
<accession>A0ABS9F929</accession>
<evidence type="ECO:0000313" key="3">
    <source>
        <dbReference type="EMBL" id="MCF5108848.1"/>
    </source>
</evidence>
<dbReference type="Proteomes" id="UP000814003">
    <property type="component" value="Unassembled WGS sequence"/>
</dbReference>
<proteinExistence type="predicted"/>
<organism evidence="3 4">
    <name type="scientific">Pseudomonas gessardii</name>
    <dbReference type="NCBI Taxonomy" id="78544"/>
    <lineage>
        <taxon>Bacteria</taxon>
        <taxon>Pseudomonadati</taxon>
        <taxon>Pseudomonadota</taxon>
        <taxon>Gammaproteobacteria</taxon>
        <taxon>Pseudomonadales</taxon>
        <taxon>Pseudomonadaceae</taxon>
        <taxon>Pseudomonas</taxon>
    </lineage>
</organism>
<protein>
    <submittedName>
        <fullName evidence="3">DUF2384 domain-containing protein</fullName>
    </submittedName>
</protein>
<dbReference type="InterPro" id="IPR011979">
    <property type="entry name" value="Antitox_Xre"/>
</dbReference>
<dbReference type="Pfam" id="PF20432">
    <property type="entry name" value="Xre-like-HTH"/>
    <property type="match status" value="1"/>
</dbReference>
<feature type="domain" description="Antitoxin Xre/MbcA/ParS-like toxin-binding" evidence="1">
    <location>
        <begin position="106"/>
        <end position="155"/>
    </location>
</feature>
<dbReference type="InterPro" id="IPR024467">
    <property type="entry name" value="Xre/MbcA/ParS-like_toxin-bd"/>
</dbReference>
<dbReference type="NCBIfam" id="TIGR02293">
    <property type="entry name" value="TAS_TIGR02293"/>
    <property type="match status" value="1"/>
</dbReference>
<sequence length="158" mass="17799">MNAATTAQRLTRKQDETRQTGVAAFWNFSSNRDRLKDSERLLQIKEGFSANLFQAVRVTFGLQEQSLETLLNASISTLERRKREKKNLDSVASERLDRLATVCHLAEEVFEDRDSAASWMSRPNKALGGSTPIMLCETEIGAKQIRRVLQALDWGGVV</sequence>
<reference evidence="3 4" key="1">
    <citation type="submission" date="2019-11" db="EMBL/GenBank/DDBJ databases">
        <title>Epiphytic Pseudomonas syringae from cherry orchards.</title>
        <authorList>
            <person name="Hulin M.T."/>
        </authorList>
    </citation>
    <scope>NUCLEOTIDE SEQUENCE [LARGE SCALE GENOMIC DNA]</scope>
    <source>
        <strain evidence="3 4">PA-6-5B</strain>
    </source>
</reference>
<name>A0ABS9F929_9PSED</name>
<evidence type="ECO:0000313" key="4">
    <source>
        <dbReference type="Proteomes" id="UP000814003"/>
    </source>
</evidence>
<dbReference type="Pfam" id="PF09722">
    <property type="entry name" value="Xre_MbcA_ParS_C"/>
    <property type="match status" value="1"/>
</dbReference>
<dbReference type="InterPro" id="IPR046847">
    <property type="entry name" value="Xre-like_HTH"/>
</dbReference>
<gene>
    <name evidence="3" type="ORF">GIW56_18555</name>
</gene>